<organism evidence="1 2">
    <name type="scientific">Cirrhinus molitorella</name>
    <name type="common">mud carp</name>
    <dbReference type="NCBI Taxonomy" id="172907"/>
    <lineage>
        <taxon>Eukaryota</taxon>
        <taxon>Metazoa</taxon>
        <taxon>Chordata</taxon>
        <taxon>Craniata</taxon>
        <taxon>Vertebrata</taxon>
        <taxon>Euteleostomi</taxon>
        <taxon>Actinopterygii</taxon>
        <taxon>Neopterygii</taxon>
        <taxon>Teleostei</taxon>
        <taxon>Ostariophysi</taxon>
        <taxon>Cypriniformes</taxon>
        <taxon>Cyprinidae</taxon>
        <taxon>Labeoninae</taxon>
        <taxon>Labeonini</taxon>
        <taxon>Cirrhinus</taxon>
    </lineage>
</organism>
<protein>
    <submittedName>
        <fullName evidence="1">Uncharacterized protein</fullName>
    </submittedName>
</protein>
<name>A0ABR3LHM1_9TELE</name>
<reference evidence="1 2" key="1">
    <citation type="submission" date="2023-09" db="EMBL/GenBank/DDBJ databases">
        <authorList>
            <person name="Wang M."/>
        </authorList>
    </citation>
    <scope>NUCLEOTIDE SEQUENCE [LARGE SCALE GENOMIC DNA]</scope>
    <source>
        <strain evidence="1">GT-2023</strain>
        <tissue evidence="1">Liver</tissue>
    </source>
</reference>
<accession>A0ABR3LHM1</accession>
<dbReference type="EMBL" id="JAYMGO010000021">
    <property type="protein sequence ID" value="KAL1252335.1"/>
    <property type="molecule type" value="Genomic_DNA"/>
</dbReference>
<sequence>MVLNLIQLSPNVHAVQQQSPEMIDYEDLYLTDSGGKLPVMYHMRLDESEHPTLCAPRRILVAMKDKVFNQFNQSINIYLYSTLQQPKLNQSA</sequence>
<comment type="caution">
    <text evidence="1">The sequence shown here is derived from an EMBL/GenBank/DDBJ whole genome shotgun (WGS) entry which is preliminary data.</text>
</comment>
<evidence type="ECO:0000313" key="1">
    <source>
        <dbReference type="EMBL" id="KAL1252335.1"/>
    </source>
</evidence>
<keyword evidence="2" id="KW-1185">Reference proteome</keyword>
<proteinExistence type="predicted"/>
<gene>
    <name evidence="1" type="ORF">QQF64_017028</name>
</gene>
<evidence type="ECO:0000313" key="2">
    <source>
        <dbReference type="Proteomes" id="UP001558613"/>
    </source>
</evidence>
<dbReference type="Proteomes" id="UP001558613">
    <property type="component" value="Unassembled WGS sequence"/>
</dbReference>